<dbReference type="SUPFAM" id="SSF47413">
    <property type="entry name" value="lambda repressor-like DNA-binding domains"/>
    <property type="match status" value="1"/>
</dbReference>
<gene>
    <name evidence="2" type="ORF">ACFOX0_31445</name>
</gene>
<dbReference type="EMBL" id="JBHSBN010000041">
    <property type="protein sequence ID" value="MFC4110422.1"/>
    <property type="molecule type" value="Genomic_DNA"/>
</dbReference>
<name>A0ABV8KXK4_9ACTN</name>
<reference evidence="3" key="1">
    <citation type="journal article" date="2019" name="Int. J. Syst. Evol. Microbiol.">
        <title>The Global Catalogue of Microorganisms (GCM) 10K type strain sequencing project: providing services to taxonomists for standard genome sequencing and annotation.</title>
        <authorList>
            <consortium name="The Broad Institute Genomics Platform"/>
            <consortium name="The Broad Institute Genome Sequencing Center for Infectious Disease"/>
            <person name="Wu L."/>
            <person name="Ma J."/>
        </authorList>
    </citation>
    <scope>NUCLEOTIDE SEQUENCE [LARGE SCALE GENOMIC DNA]</scope>
    <source>
        <strain evidence="3">2902at01</strain>
    </source>
</reference>
<evidence type="ECO:0000313" key="3">
    <source>
        <dbReference type="Proteomes" id="UP001595868"/>
    </source>
</evidence>
<accession>A0ABV8KXK4</accession>
<dbReference type="Gene3D" id="1.10.260.40">
    <property type="entry name" value="lambda repressor-like DNA-binding domains"/>
    <property type="match status" value="1"/>
</dbReference>
<feature type="domain" description="HTH cro/C1-type" evidence="1">
    <location>
        <begin position="17"/>
        <end position="72"/>
    </location>
</feature>
<keyword evidence="3" id="KW-1185">Reference proteome</keyword>
<proteinExistence type="predicted"/>
<sequence>MTTPDTGGAVLPIGRRVARLRTRLGMSQQVFADRVGRSTSWVDKVERGVRQLDRLSVIELVADALGVTPTVLLDHDDRRGPALAVAASVERVRAALACYDTPTVGGGRPAPEELVGQVGYAWAAYAHAQHLQVVTMLPDLLGAARHAAPSTRPGPAVDLLARVYRLAAQVLVKLGEPELAWLAADRAIAAAGHDPRRTGRAVVPLAQALRGLDRGRLAMTAAVTAVHRLCPPPSREPAPGDAPLAGTLLVQAALAAAACGDAGSAHELTARAARLAQGYGDQPDGGSGEIGFGATVVDLGRALVSLELGENERAVATHLDVTGGDAWPRLPAEHRAAHLIDVSRAHLNVGDHRAAGHALVTADRLAPAETRLRPAARAALTAVLRSGPPRADVAGLAAAVGLAPG</sequence>
<dbReference type="SMART" id="SM00530">
    <property type="entry name" value="HTH_XRE"/>
    <property type="match status" value="1"/>
</dbReference>
<dbReference type="InterPro" id="IPR001387">
    <property type="entry name" value="Cro/C1-type_HTH"/>
</dbReference>
<dbReference type="RefSeq" id="WP_377552813.1">
    <property type="nucleotide sequence ID" value="NZ_JBHSBN010000041.1"/>
</dbReference>
<dbReference type="CDD" id="cd00093">
    <property type="entry name" value="HTH_XRE"/>
    <property type="match status" value="1"/>
</dbReference>
<comment type="caution">
    <text evidence="2">The sequence shown here is derived from an EMBL/GenBank/DDBJ whole genome shotgun (WGS) entry which is preliminary data.</text>
</comment>
<protein>
    <submittedName>
        <fullName evidence="2">Helix-turn-helix domain-containing protein</fullName>
    </submittedName>
</protein>
<dbReference type="PROSITE" id="PS50943">
    <property type="entry name" value="HTH_CROC1"/>
    <property type="match status" value="1"/>
</dbReference>
<organism evidence="2 3">
    <name type="scientific">Micromonospora zhanjiangensis</name>
    <dbReference type="NCBI Taxonomy" id="1522057"/>
    <lineage>
        <taxon>Bacteria</taxon>
        <taxon>Bacillati</taxon>
        <taxon>Actinomycetota</taxon>
        <taxon>Actinomycetes</taxon>
        <taxon>Micromonosporales</taxon>
        <taxon>Micromonosporaceae</taxon>
        <taxon>Micromonospora</taxon>
    </lineage>
</organism>
<evidence type="ECO:0000259" key="1">
    <source>
        <dbReference type="PROSITE" id="PS50943"/>
    </source>
</evidence>
<dbReference type="InterPro" id="IPR010982">
    <property type="entry name" value="Lambda_DNA-bd_dom_sf"/>
</dbReference>
<dbReference type="Pfam" id="PF13560">
    <property type="entry name" value="HTH_31"/>
    <property type="match status" value="1"/>
</dbReference>
<evidence type="ECO:0000313" key="2">
    <source>
        <dbReference type="EMBL" id="MFC4110422.1"/>
    </source>
</evidence>
<dbReference type="Proteomes" id="UP001595868">
    <property type="component" value="Unassembled WGS sequence"/>
</dbReference>